<reference evidence="3 4" key="1">
    <citation type="submission" date="2020-08" db="EMBL/GenBank/DDBJ databases">
        <title>Genomic Encyclopedia of Archaeal and Bacterial Type Strains, Phase II (KMG-II): from individual species to whole genera.</title>
        <authorList>
            <person name="Goeker M."/>
        </authorList>
    </citation>
    <scope>NUCLEOTIDE SEQUENCE [LARGE SCALE GENOMIC DNA]</scope>
    <source>
        <strain evidence="3 4">DSM 43850</strain>
    </source>
</reference>
<proteinExistence type="predicted"/>
<protein>
    <submittedName>
        <fullName evidence="3">Uncharacterized protein</fullName>
    </submittedName>
</protein>
<keyword evidence="2" id="KW-1133">Transmembrane helix</keyword>
<feature type="transmembrane region" description="Helical" evidence="2">
    <location>
        <begin position="20"/>
        <end position="42"/>
    </location>
</feature>
<evidence type="ECO:0000313" key="3">
    <source>
        <dbReference type="EMBL" id="MBA8924796.1"/>
    </source>
</evidence>
<dbReference type="EMBL" id="JACJID010000001">
    <property type="protein sequence ID" value="MBA8924796.1"/>
    <property type="molecule type" value="Genomic_DNA"/>
</dbReference>
<evidence type="ECO:0000313" key="4">
    <source>
        <dbReference type="Proteomes" id="UP000517916"/>
    </source>
</evidence>
<keyword evidence="2" id="KW-0472">Membrane</keyword>
<feature type="region of interest" description="Disordered" evidence="1">
    <location>
        <begin position="63"/>
        <end position="86"/>
    </location>
</feature>
<sequence length="86" mass="8861">MTAQDFATLFVTVMTAGPGSVVALLAVAGILVTALALSLASVRHADVTATRFASIATQERAGRGRVLRQRDPDAAGRTRSRAPSPA</sequence>
<dbReference type="InterPro" id="IPR045635">
    <property type="entry name" value="DUF6412"/>
</dbReference>
<keyword evidence="4" id="KW-1185">Reference proteome</keyword>
<keyword evidence="2" id="KW-0812">Transmembrane</keyword>
<name>A0ABR6BD67_9PSEU</name>
<accession>A0ABR6BD67</accession>
<dbReference type="Proteomes" id="UP000517916">
    <property type="component" value="Unassembled WGS sequence"/>
</dbReference>
<dbReference type="RefSeq" id="WP_025357683.1">
    <property type="nucleotide sequence ID" value="NZ_BAAABQ010000001.1"/>
</dbReference>
<evidence type="ECO:0000256" key="1">
    <source>
        <dbReference type="SAM" id="MobiDB-lite"/>
    </source>
</evidence>
<comment type="caution">
    <text evidence="3">The sequence shown here is derived from an EMBL/GenBank/DDBJ whole genome shotgun (WGS) entry which is preliminary data.</text>
</comment>
<evidence type="ECO:0000256" key="2">
    <source>
        <dbReference type="SAM" id="Phobius"/>
    </source>
</evidence>
<gene>
    <name evidence="3" type="ORF">BC739_001993</name>
</gene>
<organism evidence="3 4">
    <name type="scientific">Kutzneria viridogrisea</name>
    <dbReference type="NCBI Taxonomy" id="47990"/>
    <lineage>
        <taxon>Bacteria</taxon>
        <taxon>Bacillati</taxon>
        <taxon>Actinomycetota</taxon>
        <taxon>Actinomycetes</taxon>
        <taxon>Pseudonocardiales</taxon>
        <taxon>Pseudonocardiaceae</taxon>
        <taxon>Kutzneria</taxon>
    </lineage>
</organism>
<dbReference type="Pfam" id="PF19950">
    <property type="entry name" value="DUF6412"/>
    <property type="match status" value="1"/>
</dbReference>